<feature type="domain" description="DOD-type homing endonuclease" evidence="1">
    <location>
        <begin position="226"/>
        <end position="374"/>
    </location>
</feature>
<dbReference type="Gene3D" id="2.170.16.10">
    <property type="entry name" value="Hedgehog/Intein (Hint) domain"/>
    <property type="match status" value="1"/>
</dbReference>
<reference evidence="2 3" key="1">
    <citation type="submission" date="2020-06" db="EMBL/GenBank/DDBJ databases">
        <title>The yeast mating-type switching endonuclease HO is a domesticated member of an unorthodox homing genetic element family.</title>
        <authorList>
            <person name="Coughlan A.Y."/>
            <person name="Lombardi L."/>
            <person name="Braun-Galleani S."/>
            <person name="Martos A.R."/>
            <person name="Galeote V."/>
            <person name="Bigey F."/>
            <person name="Dequin S."/>
            <person name="Byrne K.P."/>
            <person name="Wolfe K.H."/>
        </authorList>
    </citation>
    <scope>NUCLEOTIDE SEQUENCE [LARGE SCALE GENOMIC DNA]</scope>
    <source>
        <strain evidence="2 3">CBS2947</strain>
    </source>
</reference>
<dbReference type="InterPro" id="IPR036844">
    <property type="entry name" value="Hint_dom_sf"/>
</dbReference>
<dbReference type="InterPro" id="IPR027434">
    <property type="entry name" value="Homing_endonucl"/>
</dbReference>
<evidence type="ECO:0000313" key="3">
    <source>
        <dbReference type="Proteomes" id="UP000510647"/>
    </source>
</evidence>
<dbReference type="AlphaFoldDB" id="A0A7H9HU35"/>
<sequence length="599" mass="68432">MKQRRTMSGDPKFIGGLVKGTKVFLANGETVPIENIKKGDEVLTSGGGSAKVDEVLSDDDHDLVTIRQKTRHYAHLYDPSMREPYGIREMKCSKRQPLVLSTKQRIKIDKDNRSEGFRKVSVSQLADHQTKDGRIIKIIKDTCRRFPLATKAPEIIDYVKPMLSEGRCFSWQCEARDLELVNKRDQAGTRMLLQPISIEIPVLGPWLKEHFKIEITAQQLEAMAWLLGFWIGDGCKDGARLALNIDDDDVNTRLEENAKVWGMTLRTKRQKGSKGAVGSLHTYTGKKRHLNKNNPLVKVLKGLRFYRNGRINGLKNVPLFMQTEEIVVREAFLAGLIDSDGHCCIQDGSIRVEIKTVYLPVRDGIKFIGRSLGLTVSTSFLGAHFNVRRGKHHNNTWIFYLYGGTNHETFRSILNRCSCERKRNPKIQYRRDRDFQEFGSDYQSEENEYDPEDDDDLSNIMESFEDDAEEQEDCTFNFGKLRFEIIQGRKGKVIGLVLSDTSNRTFVTDDLIVCASAELSTESRTDFETRCLSCTKAAASKWRKVPWLGDVFDRLCNACWLSFSRTHMRCSNDTCNYVFRKSEVATRRCKRCGSSPRQG</sequence>
<dbReference type="InterPro" id="IPR004042">
    <property type="entry name" value="Intein_endonuc_central"/>
</dbReference>
<dbReference type="PROSITE" id="PS50819">
    <property type="entry name" value="INTEIN_ENDONUCLEASE"/>
    <property type="match status" value="1"/>
</dbReference>
<dbReference type="Pfam" id="PF05204">
    <property type="entry name" value="Hom_end"/>
    <property type="match status" value="1"/>
</dbReference>
<gene>
    <name evidence="2" type="ORF">HG537_0E01070</name>
</gene>
<dbReference type="EMBL" id="CP059271">
    <property type="protein sequence ID" value="QLQ80753.1"/>
    <property type="molecule type" value="Genomic_DNA"/>
</dbReference>
<dbReference type="PRINTS" id="PR00379">
    <property type="entry name" value="INTEIN"/>
</dbReference>
<organism evidence="2 3">
    <name type="scientific">Torulaspora globosa</name>
    <dbReference type="NCBI Taxonomy" id="48254"/>
    <lineage>
        <taxon>Eukaryota</taxon>
        <taxon>Fungi</taxon>
        <taxon>Dikarya</taxon>
        <taxon>Ascomycota</taxon>
        <taxon>Saccharomycotina</taxon>
        <taxon>Saccharomycetes</taxon>
        <taxon>Saccharomycetales</taxon>
        <taxon>Saccharomycetaceae</taxon>
        <taxon>Torulaspora</taxon>
    </lineage>
</organism>
<dbReference type="GO" id="GO:0003677">
    <property type="term" value="F:DNA binding"/>
    <property type="evidence" value="ECO:0007669"/>
    <property type="project" value="InterPro"/>
</dbReference>
<dbReference type="InterPro" id="IPR006142">
    <property type="entry name" value="INTEIN"/>
</dbReference>
<proteinExistence type="predicted"/>
<accession>A0A7H9HU35</accession>
<dbReference type="Gene3D" id="3.10.28.10">
    <property type="entry name" value="Homing endonucleases"/>
    <property type="match status" value="2"/>
</dbReference>
<dbReference type="SUPFAM" id="SSF51294">
    <property type="entry name" value="Hedgehog/intein (Hint) domain"/>
    <property type="match status" value="1"/>
</dbReference>
<dbReference type="GO" id="GO:0016539">
    <property type="term" value="P:intein-mediated protein splicing"/>
    <property type="evidence" value="ECO:0007669"/>
    <property type="project" value="InterPro"/>
</dbReference>
<dbReference type="SUPFAM" id="SSF55608">
    <property type="entry name" value="Homing endonucleases"/>
    <property type="match status" value="2"/>
</dbReference>
<dbReference type="Proteomes" id="UP000510647">
    <property type="component" value="Chromosome 5"/>
</dbReference>
<evidence type="ECO:0000313" key="2">
    <source>
        <dbReference type="EMBL" id="QLQ80753.1"/>
    </source>
</evidence>
<evidence type="ECO:0000259" key="1">
    <source>
        <dbReference type="PROSITE" id="PS50819"/>
    </source>
</evidence>
<dbReference type="InterPro" id="IPR007869">
    <property type="entry name" value="Homing_endonuc_PI-Sce"/>
</dbReference>
<dbReference type="InterPro" id="IPR007868">
    <property type="entry name" value="Hom_end_hint"/>
</dbReference>
<keyword evidence="3" id="KW-1185">Reference proteome</keyword>
<dbReference type="GO" id="GO:0004519">
    <property type="term" value="F:endonuclease activity"/>
    <property type="evidence" value="ECO:0007669"/>
    <property type="project" value="InterPro"/>
</dbReference>
<name>A0A7H9HU35_9SACH</name>
<protein>
    <recommendedName>
        <fullName evidence="1">DOD-type homing endonuclease domain-containing protein</fullName>
    </recommendedName>
</protein>
<dbReference type="Pfam" id="PF05203">
    <property type="entry name" value="Hom_end_hint"/>
    <property type="match status" value="1"/>
</dbReference>
<dbReference type="OrthoDB" id="4037793at2759"/>